<dbReference type="InterPro" id="IPR051693">
    <property type="entry name" value="UPF0046_metallophosphoest"/>
</dbReference>
<dbReference type="InterPro" id="IPR004843">
    <property type="entry name" value="Calcineurin-like_PHP"/>
</dbReference>
<dbReference type="Gene3D" id="3.60.21.10">
    <property type="match status" value="1"/>
</dbReference>
<protein>
    <submittedName>
        <fullName evidence="2">Metallophosphoesterase</fullName>
    </submittedName>
</protein>
<dbReference type="GO" id="GO:0016787">
    <property type="term" value="F:hydrolase activity"/>
    <property type="evidence" value="ECO:0007669"/>
    <property type="project" value="InterPro"/>
</dbReference>
<dbReference type="Pfam" id="PF00149">
    <property type="entry name" value="Metallophos"/>
    <property type="match status" value="1"/>
</dbReference>
<organism evidence="2 3">
    <name type="scientific">Antarcticibacterium flavum</name>
    <dbReference type="NCBI Taxonomy" id="2058175"/>
    <lineage>
        <taxon>Bacteria</taxon>
        <taxon>Pseudomonadati</taxon>
        <taxon>Bacteroidota</taxon>
        <taxon>Flavobacteriia</taxon>
        <taxon>Flavobacteriales</taxon>
        <taxon>Flavobacteriaceae</taxon>
        <taxon>Antarcticibacterium</taxon>
    </lineage>
</organism>
<reference evidence="2 3" key="1">
    <citation type="submission" date="2019-06" db="EMBL/GenBank/DDBJ databases">
        <title>Complete genome sequence of Antarcticibacterium flavum KCTC 52984T from an Antarctic marine sediment.</title>
        <authorList>
            <person name="Lee Y.M."/>
            <person name="Shin S.C."/>
        </authorList>
    </citation>
    <scope>NUCLEOTIDE SEQUENCE [LARGE SCALE GENOMIC DNA]</scope>
    <source>
        <strain evidence="2 3">KCTC 52984</strain>
    </source>
</reference>
<name>A0A5B7X451_9FLAO</name>
<feature type="domain" description="Calcineurin-like phosphoesterase" evidence="1">
    <location>
        <begin position="1"/>
        <end position="174"/>
    </location>
</feature>
<dbReference type="CDD" id="cd07379">
    <property type="entry name" value="MPP_239FB"/>
    <property type="match status" value="1"/>
</dbReference>
<proteinExistence type="predicted"/>
<evidence type="ECO:0000313" key="2">
    <source>
        <dbReference type="EMBL" id="QCY70099.1"/>
    </source>
</evidence>
<dbReference type="InterPro" id="IPR029052">
    <property type="entry name" value="Metallo-depent_PP-like"/>
</dbReference>
<gene>
    <name evidence="2" type="ORF">FHG64_12190</name>
</gene>
<dbReference type="PANTHER" id="PTHR12905:SF0">
    <property type="entry name" value="CALCINEURIN-LIKE PHOSPHOESTERASE DOMAIN-CONTAINING PROTEIN"/>
    <property type="match status" value="1"/>
</dbReference>
<evidence type="ECO:0000313" key="3">
    <source>
        <dbReference type="Proteomes" id="UP000309016"/>
    </source>
</evidence>
<dbReference type="SUPFAM" id="SSF56300">
    <property type="entry name" value="Metallo-dependent phosphatases"/>
    <property type="match status" value="1"/>
</dbReference>
<dbReference type="AlphaFoldDB" id="A0A5B7X451"/>
<dbReference type="OrthoDB" id="332939at2"/>
<dbReference type="RefSeq" id="WP_139066661.1">
    <property type="nucleotide sequence ID" value="NZ_CP040812.1"/>
</dbReference>
<evidence type="ECO:0000259" key="1">
    <source>
        <dbReference type="Pfam" id="PF00149"/>
    </source>
</evidence>
<accession>A0A5B7X451</accession>
<sequence>MKVICIADTHNKQEDIIVPPGDVIIHAGDFSEAGTKKETQEFLEWFASLPHKHKLLVPGNHDFYLEKHLTSLDKIIPAGIHCLINTGLVINNVKFWGSPFTPGDSNWAFTKPRGREMRECWDLIPEDVELLITHTPPYGILDQLDNKKHLGCEQLTSRLKEVKPSYHIFGHIHHEYGIVKIKETVFVNAALLDDRYRLINSPLTIHHFPS</sequence>
<dbReference type="KEGG" id="afla:FHG64_12190"/>
<keyword evidence="3" id="KW-1185">Reference proteome</keyword>
<dbReference type="PANTHER" id="PTHR12905">
    <property type="entry name" value="METALLOPHOSPHOESTERASE"/>
    <property type="match status" value="1"/>
</dbReference>
<dbReference type="EMBL" id="CP040812">
    <property type="protein sequence ID" value="QCY70099.1"/>
    <property type="molecule type" value="Genomic_DNA"/>
</dbReference>
<dbReference type="Proteomes" id="UP000309016">
    <property type="component" value="Chromosome"/>
</dbReference>